<sequence>MLFKLVDHPRFAGFVTNAIYERDGVVLEFLMNWTPHDPADVEAGPWEAALRAGVAGTKALAEAG</sequence>
<evidence type="ECO:0000313" key="1">
    <source>
        <dbReference type="EMBL" id="BDE07382.1"/>
    </source>
</evidence>
<dbReference type="AlphaFoldDB" id="A0AAN1XXU0"/>
<organism evidence="1 2">
    <name type="scientific">Vulcanimicrobium alpinum</name>
    <dbReference type="NCBI Taxonomy" id="3016050"/>
    <lineage>
        <taxon>Bacteria</taxon>
        <taxon>Bacillati</taxon>
        <taxon>Vulcanimicrobiota</taxon>
        <taxon>Vulcanimicrobiia</taxon>
        <taxon>Vulcanimicrobiales</taxon>
        <taxon>Vulcanimicrobiaceae</taxon>
        <taxon>Vulcanimicrobium</taxon>
    </lineage>
</organism>
<accession>A0AAN1XXU0</accession>
<protein>
    <submittedName>
        <fullName evidence="1">Uncharacterized protein</fullName>
    </submittedName>
</protein>
<dbReference type="KEGG" id="vab:WPS_26580"/>
<dbReference type="Proteomes" id="UP001317532">
    <property type="component" value="Chromosome"/>
</dbReference>
<proteinExistence type="predicted"/>
<gene>
    <name evidence="1" type="ORF">WPS_26580</name>
</gene>
<name>A0AAN1XXU0_UNVUL</name>
<reference evidence="1 2" key="1">
    <citation type="journal article" date="2022" name="ISME Commun">
        <title>Vulcanimicrobium alpinus gen. nov. sp. nov., the first cultivated representative of the candidate phylum 'Eremiobacterota', is a metabolically versatile aerobic anoxygenic phototroph.</title>
        <authorList>
            <person name="Yabe S."/>
            <person name="Muto K."/>
            <person name="Abe K."/>
            <person name="Yokota A."/>
            <person name="Staudigel H."/>
            <person name="Tebo B.M."/>
        </authorList>
    </citation>
    <scope>NUCLEOTIDE SEQUENCE [LARGE SCALE GENOMIC DNA]</scope>
    <source>
        <strain evidence="1 2">WC8-2</strain>
    </source>
</reference>
<dbReference type="EMBL" id="AP025523">
    <property type="protein sequence ID" value="BDE07382.1"/>
    <property type="molecule type" value="Genomic_DNA"/>
</dbReference>
<keyword evidence="2" id="KW-1185">Reference proteome</keyword>
<evidence type="ECO:0000313" key="2">
    <source>
        <dbReference type="Proteomes" id="UP001317532"/>
    </source>
</evidence>